<evidence type="ECO:0000259" key="3">
    <source>
        <dbReference type="Pfam" id="PF13193"/>
    </source>
</evidence>
<dbReference type="GO" id="GO:0004467">
    <property type="term" value="F:long-chain fatty acid-CoA ligase activity"/>
    <property type="evidence" value="ECO:0007669"/>
    <property type="project" value="UniProtKB-EC"/>
</dbReference>
<dbReference type="Pfam" id="PF00501">
    <property type="entry name" value="AMP-binding"/>
    <property type="match status" value="1"/>
</dbReference>
<dbReference type="InterPro" id="IPR025110">
    <property type="entry name" value="AMP-bd_C"/>
</dbReference>
<keyword evidence="4" id="KW-0436">Ligase</keyword>
<dbReference type="InterPro" id="IPR020845">
    <property type="entry name" value="AMP-binding_CS"/>
</dbReference>
<dbReference type="EC" id="6.2.1.3" evidence="4"/>
<dbReference type="InterPro" id="IPR045851">
    <property type="entry name" value="AMP-bd_C_sf"/>
</dbReference>
<dbReference type="EMBL" id="CAJZAG010000001">
    <property type="protein sequence ID" value="CAG9164039.1"/>
    <property type="molecule type" value="Genomic_DNA"/>
</dbReference>
<dbReference type="Gene3D" id="3.40.50.12780">
    <property type="entry name" value="N-terminal domain of ligase-like"/>
    <property type="match status" value="1"/>
</dbReference>
<dbReference type="PANTHER" id="PTHR43767">
    <property type="entry name" value="LONG-CHAIN-FATTY-ACID--COA LIGASE"/>
    <property type="match status" value="1"/>
</dbReference>
<dbReference type="PROSITE" id="PS00455">
    <property type="entry name" value="AMP_BINDING"/>
    <property type="match status" value="1"/>
</dbReference>
<proteinExistence type="predicted"/>
<feature type="domain" description="AMP-binding enzyme C-terminal" evidence="3">
    <location>
        <begin position="440"/>
        <end position="515"/>
    </location>
</feature>
<dbReference type="Gene3D" id="3.30.300.30">
    <property type="match status" value="1"/>
</dbReference>
<keyword evidence="1" id="KW-0472">Membrane</keyword>
<protein>
    <submittedName>
        <fullName evidence="4">Long-chain-fatty-acid--CoA ligase</fullName>
        <ecNumber evidence="4">6.2.1.3</ecNumber>
    </submittedName>
</protein>
<dbReference type="InterPro" id="IPR000873">
    <property type="entry name" value="AMP-dep_synth/lig_dom"/>
</dbReference>
<keyword evidence="5" id="KW-1185">Reference proteome</keyword>
<sequence>MTGMAEHHTDTPDASSLLYSAGGVGDMIVNALERHGPRTAFACRGHTVTYAQVAEQISRTLQHFEAIGLRRGDAIMQLTSNRHEMFVIMAAAFIGGYVSVIPNYSGSLDDHRYMLEDSGAVLLIVDVARTARGQELARGAQHAIRLASHDAVPGLPDFWREISGYTPRPLQAWEAPDDNIRLIYTGGTTGVPKGVITESRALAFASLLHIAEQGFDISTRLLVSSPLSHGAGALVIPVLVKGGTVVVHDGFDADRTLDAIHAGDATTLFLVPTMLYALMDHPRIASINLGGLRRIIYTAAPISQRRLAQALALFGPILHQNYGQTEVPGTILSLTAEDHLHPRGDKLTSAGKPYPCVAVRLVDDAGNTLPRDGGIGELCVRAPHVTRGYWNKPEATQELLRDGWLHTGDMAYQDRDGYFHIVDRKKDMIISGGFNIYPQELENTLGSHPAVASAAVIGVPDEKWGEAVKAIVVLRAAASATAEELIAFVKERKGPVMAPKTVEFTAALPLTPLGKIDKKALRAGYWDGRGSGVV</sequence>
<dbReference type="Proteomes" id="UP000706525">
    <property type="component" value="Unassembled WGS sequence"/>
</dbReference>
<evidence type="ECO:0000313" key="5">
    <source>
        <dbReference type="Proteomes" id="UP000706525"/>
    </source>
</evidence>
<dbReference type="SUPFAM" id="SSF56801">
    <property type="entry name" value="Acetyl-CoA synthetase-like"/>
    <property type="match status" value="1"/>
</dbReference>
<gene>
    <name evidence="4" type="primary">fadD_1</name>
    <name evidence="4" type="ORF">LMG32289_00373</name>
</gene>
<name>A0ABN7XUJ0_9BURK</name>
<dbReference type="InterPro" id="IPR050237">
    <property type="entry name" value="ATP-dep_AMP-bd_enzyme"/>
</dbReference>
<dbReference type="InterPro" id="IPR042099">
    <property type="entry name" value="ANL_N_sf"/>
</dbReference>
<dbReference type="Pfam" id="PF13193">
    <property type="entry name" value="AMP-binding_C"/>
    <property type="match status" value="1"/>
</dbReference>
<dbReference type="PANTHER" id="PTHR43767:SF7">
    <property type="entry name" value="MEDIUM_LONG-CHAIN-FATTY-ACID--COA LIGASE FADD8"/>
    <property type="match status" value="1"/>
</dbReference>
<keyword evidence="1" id="KW-1133">Transmembrane helix</keyword>
<organism evidence="4 5">
    <name type="scientific">Cupriavidus pampae</name>
    <dbReference type="NCBI Taxonomy" id="659251"/>
    <lineage>
        <taxon>Bacteria</taxon>
        <taxon>Pseudomonadati</taxon>
        <taxon>Pseudomonadota</taxon>
        <taxon>Betaproteobacteria</taxon>
        <taxon>Burkholderiales</taxon>
        <taxon>Burkholderiaceae</taxon>
        <taxon>Cupriavidus</taxon>
    </lineage>
</organism>
<evidence type="ECO:0000259" key="2">
    <source>
        <dbReference type="Pfam" id="PF00501"/>
    </source>
</evidence>
<evidence type="ECO:0000313" key="4">
    <source>
        <dbReference type="EMBL" id="CAG9164039.1"/>
    </source>
</evidence>
<reference evidence="4 5" key="1">
    <citation type="submission" date="2021-08" db="EMBL/GenBank/DDBJ databases">
        <authorList>
            <person name="Peeters C."/>
        </authorList>
    </citation>
    <scope>NUCLEOTIDE SEQUENCE [LARGE SCALE GENOMIC DNA]</scope>
    <source>
        <strain evidence="4 5">LMG 32289</strain>
    </source>
</reference>
<feature type="transmembrane region" description="Helical" evidence="1">
    <location>
        <begin position="85"/>
        <end position="104"/>
    </location>
</feature>
<accession>A0ABN7XUJ0</accession>
<keyword evidence="1" id="KW-0812">Transmembrane</keyword>
<evidence type="ECO:0000256" key="1">
    <source>
        <dbReference type="SAM" id="Phobius"/>
    </source>
</evidence>
<comment type="caution">
    <text evidence="4">The sequence shown here is derived from an EMBL/GenBank/DDBJ whole genome shotgun (WGS) entry which is preliminary data.</text>
</comment>
<feature type="domain" description="AMP-dependent synthetase/ligase" evidence="2">
    <location>
        <begin position="32"/>
        <end position="390"/>
    </location>
</feature>